<dbReference type="FunCoup" id="A8WT01">
    <property type="interactions" value="874"/>
</dbReference>
<feature type="domain" description="PDZ" evidence="6">
    <location>
        <begin position="722"/>
        <end position="808"/>
    </location>
</feature>
<dbReference type="InterPro" id="IPR051342">
    <property type="entry name" value="PDZ_scaffold"/>
</dbReference>
<feature type="compositionally biased region" description="Basic and acidic residues" evidence="5">
    <location>
        <begin position="1679"/>
        <end position="1690"/>
    </location>
</feature>
<feature type="domain" description="PDZ" evidence="6">
    <location>
        <begin position="1026"/>
        <end position="1100"/>
    </location>
</feature>
<dbReference type="Gene3D" id="2.30.42.10">
    <property type="match status" value="10"/>
</dbReference>
<organism evidence="7 8">
    <name type="scientific">Caenorhabditis briggsae</name>
    <dbReference type="NCBI Taxonomy" id="6238"/>
    <lineage>
        <taxon>Eukaryota</taxon>
        <taxon>Metazoa</taxon>
        <taxon>Ecdysozoa</taxon>
        <taxon>Nematoda</taxon>
        <taxon>Chromadorea</taxon>
        <taxon>Rhabditida</taxon>
        <taxon>Rhabditina</taxon>
        <taxon>Rhabditomorpha</taxon>
        <taxon>Rhabditoidea</taxon>
        <taxon>Rhabditidae</taxon>
        <taxon>Peloderinae</taxon>
        <taxon>Caenorhabditis</taxon>
    </lineage>
</organism>
<keyword evidence="4" id="KW-0472">Membrane</keyword>
<dbReference type="HOGENOM" id="CLU_000856_0_0_1"/>
<feature type="region of interest" description="Disordered" evidence="5">
    <location>
        <begin position="1703"/>
        <end position="1767"/>
    </location>
</feature>
<evidence type="ECO:0000256" key="5">
    <source>
        <dbReference type="SAM" id="MobiDB-lite"/>
    </source>
</evidence>
<dbReference type="WormBase" id="CBG03011a">
    <property type="protein sequence ID" value="CBP39927"/>
    <property type="gene ID" value="WBGene00025957"/>
    <property type="gene designation" value="Cbr-mpz-1"/>
</dbReference>
<dbReference type="eggNOG" id="KOG3528">
    <property type="taxonomic scope" value="Eukaryota"/>
</dbReference>
<feature type="domain" description="PDZ" evidence="6">
    <location>
        <begin position="2136"/>
        <end position="2202"/>
    </location>
</feature>
<feature type="region of interest" description="Disordered" evidence="5">
    <location>
        <begin position="1636"/>
        <end position="1690"/>
    </location>
</feature>
<dbReference type="CDD" id="cd06669">
    <property type="entry name" value="PDZ5_MUPP1-like"/>
    <property type="match status" value="1"/>
</dbReference>
<dbReference type="FunFam" id="2.30.42.10:FF:000210">
    <property type="entry name" value="Patj, isoform B"/>
    <property type="match status" value="1"/>
</dbReference>
<dbReference type="Proteomes" id="UP000008549">
    <property type="component" value="Unassembled WGS sequence"/>
</dbReference>
<dbReference type="CDD" id="cd06671">
    <property type="entry name" value="PDZ7_MUPP1-PD6_PATJ-like"/>
    <property type="match status" value="1"/>
</dbReference>
<dbReference type="PANTHER" id="PTHR19964">
    <property type="entry name" value="MULTIPLE PDZ DOMAIN PROTEIN"/>
    <property type="match status" value="1"/>
</dbReference>
<dbReference type="InterPro" id="IPR036034">
    <property type="entry name" value="PDZ_sf"/>
</dbReference>
<evidence type="ECO:0000313" key="8">
    <source>
        <dbReference type="Proteomes" id="UP000008549"/>
    </source>
</evidence>
<feature type="domain" description="PDZ" evidence="6">
    <location>
        <begin position="1784"/>
        <end position="1880"/>
    </location>
</feature>
<feature type="domain" description="PDZ" evidence="6">
    <location>
        <begin position="2727"/>
        <end position="2803"/>
    </location>
</feature>
<evidence type="ECO:0000256" key="4">
    <source>
        <dbReference type="ARBA" id="ARBA00023136"/>
    </source>
</evidence>
<feature type="region of interest" description="Disordered" evidence="5">
    <location>
        <begin position="2571"/>
        <end position="2705"/>
    </location>
</feature>
<name>A8WT01_CAEBR</name>
<feature type="compositionally biased region" description="Basic and acidic residues" evidence="5">
    <location>
        <begin position="1951"/>
        <end position="2008"/>
    </location>
</feature>
<feature type="region of interest" description="Disordered" evidence="5">
    <location>
        <begin position="542"/>
        <end position="590"/>
    </location>
</feature>
<feature type="region of interest" description="Disordered" evidence="5">
    <location>
        <begin position="1887"/>
        <end position="2085"/>
    </location>
</feature>
<feature type="compositionally biased region" description="Low complexity" evidence="5">
    <location>
        <begin position="1940"/>
        <end position="1950"/>
    </location>
</feature>
<feature type="compositionally biased region" description="Polar residues" evidence="5">
    <location>
        <begin position="1724"/>
        <end position="1767"/>
    </location>
</feature>
<dbReference type="FunFam" id="2.30.42.10:FF:000038">
    <property type="entry name" value="Multiple PDZ domain protein isoform X1"/>
    <property type="match status" value="1"/>
</dbReference>
<dbReference type="EMBL" id="HE601438">
    <property type="protein sequence ID" value="CAP23612.2"/>
    <property type="molecule type" value="Genomic_DNA"/>
</dbReference>
<feature type="compositionally biased region" description="Polar residues" evidence="5">
    <location>
        <begin position="665"/>
        <end position="676"/>
    </location>
</feature>
<feature type="compositionally biased region" description="Polar residues" evidence="5">
    <location>
        <begin position="2074"/>
        <end position="2084"/>
    </location>
</feature>
<dbReference type="STRING" id="6238.A8WT01"/>
<dbReference type="SUPFAM" id="SSF50156">
    <property type="entry name" value="PDZ domain-like"/>
    <property type="match status" value="10"/>
</dbReference>
<feature type="compositionally biased region" description="Low complexity" evidence="5">
    <location>
        <begin position="2598"/>
        <end position="2623"/>
    </location>
</feature>
<feature type="domain" description="PDZ" evidence="6">
    <location>
        <begin position="1334"/>
        <end position="1420"/>
    </location>
</feature>
<dbReference type="GO" id="GO:0016020">
    <property type="term" value="C:membrane"/>
    <property type="evidence" value="ECO:0007669"/>
    <property type="project" value="UniProtKB-SubCell"/>
</dbReference>
<feature type="compositionally biased region" description="Low complexity" evidence="5">
    <location>
        <begin position="1912"/>
        <end position="1923"/>
    </location>
</feature>
<dbReference type="PROSITE" id="PS50106">
    <property type="entry name" value="PDZ"/>
    <property type="match status" value="10"/>
</dbReference>
<keyword evidence="2" id="KW-0597">Phosphoprotein</keyword>
<evidence type="ECO:0000256" key="3">
    <source>
        <dbReference type="ARBA" id="ARBA00022737"/>
    </source>
</evidence>
<evidence type="ECO:0000256" key="1">
    <source>
        <dbReference type="ARBA" id="ARBA00004370"/>
    </source>
</evidence>
<dbReference type="Pfam" id="PF00595">
    <property type="entry name" value="PDZ"/>
    <property type="match status" value="8"/>
</dbReference>
<accession>A8WT01</accession>
<feature type="compositionally biased region" description="Basic and acidic residues" evidence="5">
    <location>
        <begin position="2016"/>
        <end position="2036"/>
    </location>
</feature>
<feature type="domain" description="PDZ" evidence="6">
    <location>
        <begin position="857"/>
        <end position="950"/>
    </location>
</feature>
<evidence type="ECO:0000313" key="9">
    <source>
        <dbReference type="WormBase" id="CBG03011a"/>
    </source>
</evidence>
<dbReference type="CDD" id="cd06674">
    <property type="entry name" value="PDZ11_MUPP1-PDZ9_PATJ-like"/>
    <property type="match status" value="1"/>
</dbReference>
<feature type="region of interest" description="Disordered" evidence="5">
    <location>
        <begin position="2316"/>
        <end position="2338"/>
    </location>
</feature>
<keyword evidence="8" id="KW-1185">Reference proteome</keyword>
<evidence type="ECO:0000256" key="2">
    <source>
        <dbReference type="ARBA" id="ARBA00022553"/>
    </source>
</evidence>
<feature type="region of interest" description="Disordered" evidence="5">
    <location>
        <begin position="608"/>
        <end position="684"/>
    </location>
</feature>
<comment type="subcellular location">
    <subcellularLocation>
        <location evidence="1">Membrane</location>
    </subcellularLocation>
</comment>
<feature type="compositionally biased region" description="Basic and acidic residues" evidence="5">
    <location>
        <begin position="627"/>
        <end position="648"/>
    </location>
</feature>
<proteinExistence type="predicted"/>
<feature type="compositionally biased region" description="Low complexity" evidence="5">
    <location>
        <begin position="1706"/>
        <end position="1717"/>
    </location>
</feature>
<feature type="domain" description="PDZ" evidence="6">
    <location>
        <begin position="408"/>
        <end position="485"/>
    </location>
</feature>
<dbReference type="InParanoid" id="A8WT01"/>
<dbReference type="SMART" id="SM00228">
    <property type="entry name" value="PDZ"/>
    <property type="match status" value="10"/>
</dbReference>
<dbReference type="OMA" id="LEHMSHA"/>
<evidence type="ECO:0000313" key="7">
    <source>
        <dbReference type="EMBL" id="CAP23612.2"/>
    </source>
</evidence>
<evidence type="ECO:0000259" key="6">
    <source>
        <dbReference type="PROSITE" id="PS50106"/>
    </source>
</evidence>
<reference evidence="7 8" key="2">
    <citation type="journal article" date="2011" name="PLoS Genet.">
        <title>Caenorhabditis briggsae recombinant inbred line genotypes reveal inter-strain incompatibility and the evolution of recombination.</title>
        <authorList>
            <person name="Ross J.A."/>
            <person name="Koboldt D.C."/>
            <person name="Staisch J.E."/>
            <person name="Chamberlin H.M."/>
            <person name="Gupta B.P."/>
            <person name="Miller R.D."/>
            <person name="Baird S.E."/>
            <person name="Haag E.S."/>
        </authorList>
    </citation>
    <scope>NUCLEOTIDE SEQUENCE [LARGE SCALE GENOMIC DNA]</scope>
    <source>
        <strain evidence="7 8">AF16</strain>
    </source>
</reference>
<gene>
    <name evidence="9" type="primary">mpz-1</name>
    <name evidence="7" type="synonym">Cbr-mpz-1</name>
    <name evidence="9" type="ORF">CBG03011</name>
    <name evidence="7" type="ORF">CBG_03011</name>
</gene>
<dbReference type="FunFam" id="2.30.42.10:FF:000070">
    <property type="entry name" value="Multiple PDZ domain protein"/>
    <property type="match status" value="1"/>
</dbReference>
<reference evidence="7 8" key="1">
    <citation type="journal article" date="2003" name="PLoS Biol.">
        <title>The genome sequence of Caenorhabditis briggsae: a platform for comparative genomics.</title>
        <authorList>
            <person name="Stein L.D."/>
            <person name="Bao Z."/>
            <person name="Blasiar D."/>
            <person name="Blumenthal T."/>
            <person name="Brent M.R."/>
            <person name="Chen N."/>
            <person name="Chinwalla A."/>
            <person name="Clarke L."/>
            <person name="Clee C."/>
            <person name="Coghlan A."/>
            <person name="Coulson A."/>
            <person name="D'Eustachio P."/>
            <person name="Fitch D.H."/>
            <person name="Fulton L.A."/>
            <person name="Fulton R.E."/>
            <person name="Griffiths-Jones S."/>
            <person name="Harris T.W."/>
            <person name="Hillier L.W."/>
            <person name="Kamath R."/>
            <person name="Kuwabara P.E."/>
            <person name="Mardis E.R."/>
            <person name="Marra M.A."/>
            <person name="Miner T.L."/>
            <person name="Minx P."/>
            <person name="Mullikin J.C."/>
            <person name="Plumb R.W."/>
            <person name="Rogers J."/>
            <person name="Schein J.E."/>
            <person name="Sohrmann M."/>
            <person name="Spieth J."/>
            <person name="Stajich J.E."/>
            <person name="Wei C."/>
            <person name="Willey D."/>
            <person name="Wilson R.K."/>
            <person name="Durbin R."/>
            <person name="Waterston R.H."/>
        </authorList>
    </citation>
    <scope>NUCLEOTIDE SEQUENCE [LARGE SCALE GENOMIC DNA]</scope>
    <source>
        <strain evidence="7 8">AF16</strain>
    </source>
</reference>
<feature type="compositionally biased region" description="Polar residues" evidence="5">
    <location>
        <begin position="1887"/>
        <end position="1896"/>
    </location>
</feature>
<feature type="compositionally biased region" description="Low complexity" evidence="5">
    <location>
        <begin position="1644"/>
        <end position="1653"/>
    </location>
</feature>
<protein>
    <submittedName>
        <fullName evidence="7">Protein CBR-MPZ-1</fullName>
    </submittedName>
</protein>
<dbReference type="CDD" id="cd06670">
    <property type="entry name" value="PDZ6_MUPP1-like"/>
    <property type="match status" value="1"/>
</dbReference>
<feature type="region of interest" description="Disordered" evidence="5">
    <location>
        <begin position="2231"/>
        <end position="2253"/>
    </location>
</feature>
<sequence length="2808" mass="311466">MHQNNGAQQAALQAYGRCRFNPVSRKKVEHMFFLSPEEERIREVLRELKSRKEGGDVKEDIERIERILRDPLFKQLSHRKTRKKLEKSSSCKKTLIRHPFQLLSRLEKKVLIFQPTSSQEVFKSDNRNSELSNFLICGEVVPTILTTHFLLHILNSGGAEIRAVELSKRIESSEIRNNLKSNQKLLFVYVDAQKVDPVVLETKEKTSRLLVVGPKDVKNRIREKEVSVRAIKTHRKRKKKDKRRRRMLRKKKLKGKRDLSWNSEEAEDPRRVVVIIWQTSNWRLRRCHRCVWCLSINADIDDCLRNERRRWWSYCSDHETNHLYTYQSIDRKINIRKCGSPLDFFQSTPCHRCYSRSNSHGVVFSGYLGISSPFLPVLFSSSSLLGPSEYSTSILHVFLSGDWTQVEVIHLDTETGGLGFGIVGGTSTGVVVKTILPGSPADKVGFFKLLNLNLPCFVQDGHLQPGDHILQIGNINTHGMSSQQVSFLVATILRHQHPTVDMIVGRPIAYADKPVDTPECFTLATKAALCATTLEEALQRQMATSAPSTAANQTPTTVSPSISCIPIEEEKEEPEPTTSKEQPIKITTYIPDTIDLRKPCDCAPNYNRRDKRKSSCDDVEDGGGGGDCKKTREEEKKKEDEEVDTQKEIEEDFKDELGEMIRSPTVETGQSDENSIVTSVSRSSKRNSNSITSRISLKSLQEMALTVFLRENWESTKFELIDVALHRDPALGLGITVAGYVHKKEEIGGIFVKSLVPRSAASSSGVIRVHDLILEVNGTSLEHMSHADSVRTLVKSGDQVSLKLVRFPQNSPQAQCLKMLQQQETETQVIDVKLSNPDLVKEWKSRIGDDIEIVAAVVKPDRQSVDGGLGISLEGTVDVLNGAQLCPHHYIESIRQSGPVAKTGLLHAGDELLQVNHSPLYGESHVTVRQALTRAVHSGAPVTLIVARRSQHLHVFEPTANEKQLPLSFPFLAANQETVVKAKSDLDLTSTRAETTHLLQRVSRRLRSKSLENFHGLAVWNCVPLVIYLCKDSRGLGFSIVDYKDPTHQDESVIVVQSLVPGGVAQADGRIVPGDRLLFVNNHDLSNSSLERAVAVLKAARMGPVRLGIAKPIPVDQSQFTSHSPLCSRSERLLARGRSPRGRRRYTSGTTSSQETVWIGTAEQYRKLHPQVSCSVFKKNYCQIYFLQMAKKLFAVLLFRLLFPFFQYFYINLFDSPKRIYKSEESEWRLRGYYPSRSPSAARSERSIEGVCFFFFFLTSTTKISPISACYFYSFAAYHFTEQAHKSTNPHSEFSMTSWSPCSTRSVSPCGSPISLRGSWAYDVVFLPTHLERTVKLQKGALPLGIVLDGDKDKGVNGCVVKSICGKKAVALDGRIQVNSFKSCFMEIVHLQVGDFITKINTESLRNVTNSQARAILKRTNLVGTFCNVTYITSADAKTWKERFQRPSESSSPIINRLSPKVFPKFYRSPFMQRQESQSKTEMTDDETEAPSIMTDSMSEVGQLKHLDVAESSGTTTRTEQEVRNRMSRLIDGVEVDDFVNLIIKEAIADASIELSVLHKTKDWSSTANHKREERSESPPLPPPPAEVISTLPKSPVATVHPSPREPESLLTRSAASAEYHQGQRTSQLHILSTEEEVRQATDETTSSPSSPENKSQVPPSISPSGIKLAGEVVTTESSEERRPEEKKVEEGVVVVKEVAEDVAEAEAATTSTPTEAIGKENESTTTSISQQSVALQTQVLNNTSEPNMSRVTSRTPSTGSESYQNQVRARQLTRAKYWGEARTVVLVREPNKSFGISIVGGRVEVSQKGGLPGTGNTVCGIFIKSVLPNSPAGRSGQMNMGDRVISVNDVDLKDATHEQAVNAIKNASNPVRFVLQSLHTNQQNMINSASNSTVGSVRFENSKPEENNEQPPTTLITPLKPTMAGSPSKQVTSFPPPSISTSTTTSMESESQKEECSSPEIQRENTVKRKSTDQTADKVEQTVEEKKELEIQKEEKKEEEKETKKEATPPPKKVSVKEKSLERDRERQMSVESKKSVKSVKKKDSIKKSPSNETAPLIVSDVSSSETHDDEPQTMSPSTSFDTSGKLAETMRSMGIDEDSAAFQIKSDGEEPSNFHYTPGKIERKYDSEGGELVLVACERPEGGLGISLAGNKDREKQNVFVVNVRPSCPLAIRPGDELLEINGRLLNKISHVAASAVVRECCDQHQNIEIVLRRRNGALNECAVRSDTVTSSQSLPSPPISPTPTASSESPLPTRVFKYRRCVCSRRRRLQWRRRSPRSLNKAQSCSVCLYSPFNPNYLLYSCHTPLARFTQPRMEKKRKSTTAQMPPTTEGIENAAPNQEECSSTFHFISELSRKKSFSIERTQAIENARETMIEIDKDGKGLGLSIVGGADTVLGTVVIHEVYSDGAAAHDGRLKPGDQVLEVNGTSLRGVTHDQSIAYLRRTPPKVRLLIYRDVNLQLSLLDPTQIYNIFEIDLVKKTGRGLGISIVGRKNEPGVYVSEIVKGGLAESDGRLMTGDQILEVNGKDVRGCMQEDVAAMLKTITGKVHLKLGRWKITETANRVHAATQALAKSATTPRVGRKTNENNNDPARPVALTTTTSPLAASTPSTSATTSSNALPEPNVVVETAPTREERTDVPPPAPPMRPIITHTSPEGCEIQQEPAGLSPVTEEPSSGNDFASVQEEERERERPVVTTTTSSSNNNNSLAIDIIHDLKEEGSDTLLVELKKLVDQQLGMGIGKRTRGILVTSLQPGSAAAEKLKVGDRILAVNALPVTDQLSAVTFVKASGERLYLQIARPHSIPQQ</sequence>
<dbReference type="CDD" id="cd06673">
    <property type="entry name" value="PDZ10_MUPP1-PDZ8_PATJ-like"/>
    <property type="match status" value="1"/>
</dbReference>
<feature type="region of interest" description="Disordered" evidence="5">
    <location>
        <begin position="232"/>
        <end position="260"/>
    </location>
</feature>
<dbReference type="InterPro" id="IPR001478">
    <property type="entry name" value="PDZ"/>
</dbReference>
<feature type="compositionally biased region" description="Basic residues" evidence="5">
    <location>
        <begin position="232"/>
        <end position="255"/>
    </location>
</feature>
<dbReference type="PANTHER" id="PTHR19964:SF92">
    <property type="entry name" value="PATJ HOMOLOG"/>
    <property type="match status" value="1"/>
</dbReference>
<feature type="domain" description="PDZ" evidence="6">
    <location>
        <begin position="2476"/>
        <end position="2558"/>
    </location>
</feature>
<keyword evidence="3" id="KW-0677">Repeat</keyword>
<feature type="domain" description="PDZ" evidence="6">
    <location>
        <begin position="2376"/>
        <end position="2459"/>
    </location>
</feature>
<feature type="region of interest" description="Disordered" evidence="5">
    <location>
        <begin position="1563"/>
        <end position="1591"/>
    </location>
</feature>
<feature type="compositionally biased region" description="Polar residues" evidence="5">
    <location>
        <begin position="1654"/>
        <end position="1664"/>
    </location>
</feature>
<feature type="compositionally biased region" description="Polar residues" evidence="5">
    <location>
        <begin position="542"/>
        <end position="558"/>
    </location>
</feature>